<comment type="caution">
    <text evidence="4">The sequence shown here is derived from an EMBL/GenBank/DDBJ whole genome shotgun (WGS) entry which is preliminary data.</text>
</comment>
<dbReference type="Proteomes" id="UP000815325">
    <property type="component" value="Unassembled WGS sequence"/>
</dbReference>
<dbReference type="Pfam" id="PF01920">
    <property type="entry name" value="Prefoldin_2"/>
    <property type="match status" value="1"/>
</dbReference>
<evidence type="ECO:0000256" key="2">
    <source>
        <dbReference type="ARBA" id="ARBA00023186"/>
    </source>
</evidence>
<comment type="similarity">
    <text evidence="1">Belongs to the prefoldin subunit beta family.</text>
</comment>
<evidence type="ECO:0000313" key="5">
    <source>
        <dbReference type="Proteomes" id="UP000815325"/>
    </source>
</evidence>
<proteinExistence type="inferred from homology"/>
<reference evidence="4" key="2">
    <citation type="submission" date="2020-06" db="EMBL/GenBank/DDBJ databases">
        <authorList>
            <consortium name="DOE Joint Genome Institute"/>
            <person name="Calhoun S."/>
            <person name="Polle J.E."/>
            <person name="Mckie-Krisberg Z."/>
            <person name="Prochnik S."/>
            <person name="Neofotis P."/>
            <person name="Yim W.C."/>
            <person name="Hathwaik L.T."/>
            <person name="Jenkins J."/>
            <person name="Molina H."/>
            <person name="Bunkenborg J."/>
            <person name="Grigoriev I.V."/>
            <person name="Barry K."/>
            <person name="Schmutz J."/>
            <person name="Jin E."/>
            <person name="Cushman J.C."/>
            <person name="Magnuson J.K."/>
        </authorList>
    </citation>
    <scope>NUCLEOTIDE SEQUENCE</scope>
    <source>
        <strain evidence="4">CCAP 19/18</strain>
    </source>
</reference>
<dbReference type="InterPro" id="IPR009053">
    <property type="entry name" value="Prefoldin"/>
</dbReference>
<evidence type="ECO:0000256" key="3">
    <source>
        <dbReference type="SAM" id="Coils"/>
    </source>
</evidence>
<keyword evidence="2" id="KW-0143">Chaperone</keyword>
<dbReference type="Gene3D" id="1.10.287.370">
    <property type="match status" value="1"/>
</dbReference>
<dbReference type="PANTHER" id="PTHR20903:SF0">
    <property type="entry name" value="PREFOLDIN SUBUNIT 1"/>
    <property type="match status" value="1"/>
</dbReference>
<evidence type="ECO:0000313" key="4">
    <source>
        <dbReference type="EMBL" id="KAF5833772.1"/>
    </source>
</evidence>
<keyword evidence="3" id="KW-0175">Coiled coil</keyword>
<reference evidence="4" key="1">
    <citation type="submission" date="2017-08" db="EMBL/GenBank/DDBJ databases">
        <authorList>
            <person name="Polle J.E."/>
            <person name="Barry K."/>
            <person name="Cushman J."/>
            <person name="Schmutz J."/>
            <person name="Tran D."/>
            <person name="Hathwaick L.T."/>
            <person name="Yim W.C."/>
            <person name="Jenkins J."/>
            <person name="Mckie-Krisberg Z.M."/>
            <person name="Prochnik S."/>
            <person name="Lindquist E."/>
            <person name="Dockter R.B."/>
            <person name="Adam C."/>
            <person name="Molina H."/>
            <person name="Bunkerborg J."/>
            <person name="Jin E."/>
            <person name="Buchheim M."/>
            <person name="Magnuson J."/>
        </authorList>
    </citation>
    <scope>NUCLEOTIDE SEQUENCE</scope>
    <source>
        <strain evidence="4">CCAP 19/18</strain>
    </source>
</reference>
<accession>A0ABQ7GGQ4</accession>
<evidence type="ECO:0008006" key="6">
    <source>
        <dbReference type="Google" id="ProtNLM"/>
    </source>
</evidence>
<evidence type="ECO:0000256" key="1">
    <source>
        <dbReference type="ARBA" id="ARBA00008045"/>
    </source>
</evidence>
<dbReference type="EMBL" id="MU069792">
    <property type="protein sequence ID" value="KAF5833773.1"/>
    <property type="molecule type" value="Genomic_DNA"/>
</dbReference>
<keyword evidence="5" id="KW-1185">Reference proteome</keyword>
<sequence>MAIEDEKAYMELHDRMLESSQALYKINTQERLKQKFKLRSELMLAELTAMPDDVRSYKSVGKAYFLVPKSEVMTEAETEISSLGTELKSLQAQRGIVQQKVKEAENEILELRRQSQKV</sequence>
<dbReference type="SUPFAM" id="SSF46579">
    <property type="entry name" value="Prefoldin"/>
    <property type="match status" value="1"/>
</dbReference>
<dbReference type="InterPro" id="IPR002777">
    <property type="entry name" value="PFD_beta-like"/>
</dbReference>
<feature type="coiled-coil region" evidence="3">
    <location>
        <begin position="73"/>
        <end position="114"/>
    </location>
</feature>
<gene>
    <name evidence="4" type="ORF">DUNSADRAFT_9797</name>
</gene>
<protein>
    <recommendedName>
        <fullName evidence="6">Prefoldin subunit 1</fullName>
    </recommendedName>
</protein>
<name>A0ABQ7GGQ4_DUNSA</name>
<organism evidence="4 5">
    <name type="scientific">Dunaliella salina</name>
    <name type="common">Green alga</name>
    <name type="synonym">Protococcus salinus</name>
    <dbReference type="NCBI Taxonomy" id="3046"/>
    <lineage>
        <taxon>Eukaryota</taxon>
        <taxon>Viridiplantae</taxon>
        <taxon>Chlorophyta</taxon>
        <taxon>core chlorophytes</taxon>
        <taxon>Chlorophyceae</taxon>
        <taxon>CS clade</taxon>
        <taxon>Chlamydomonadales</taxon>
        <taxon>Dunaliellaceae</taxon>
        <taxon>Dunaliella</taxon>
    </lineage>
</organism>
<dbReference type="PANTHER" id="PTHR20903">
    <property type="entry name" value="PREFOLDIN SUBUNIT 1-RELATED"/>
    <property type="match status" value="1"/>
</dbReference>
<dbReference type="EMBL" id="MU069792">
    <property type="protein sequence ID" value="KAF5833772.1"/>
    <property type="molecule type" value="Genomic_DNA"/>
</dbReference>